<evidence type="ECO:0000313" key="2">
    <source>
        <dbReference type="Proteomes" id="UP000182110"/>
    </source>
</evidence>
<dbReference type="Proteomes" id="UP000182110">
    <property type="component" value="Unassembled WGS sequence"/>
</dbReference>
<reference evidence="1 2" key="1">
    <citation type="journal article" date="2014" name="Genome Announc.">
        <title>Genome Sequence of Bacillus simplex Strain P558, Isolated from a Human Fecal Sample.</title>
        <authorList>
            <person name="Croce O."/>
            <person name="Hugon P."/>
            <person name="Lagier J.C."/>
            <person name="Bibi F."/>
            <person name="Robert C."/>
            <person name="Azhar E.I."/>
            <person name="Raoult D."/>
            <person name="Fournier P.E."/>
        </authorList>
    </citation>
    <scope>NUCLEOTIDE SEQUENCE [LARGE SCALE GENOMIC DNA]</scope>
    <source>
        <strain evidence="1 2">P558</strain>
    </source>
</reference>
<evidence type="ECO:0000313" key="1">
    <source>
        <dbReference type="EMBL" id="CEG25052.1"/>
    </source>
</evidence>
<name>A0AAN2TQB3_9BACI</name>
<proteinExistence type="predicted"/>
<gene>
    <name evidence="1" type="ORF">BN1180_05897</name>
</gene>
<accession>A0AAN2TQB3</accession>
<protein>
    <submittedName>
        <fullName evidence="1">Uncharacterized protein</fullName>
    </submittedName>
</protein>
<comment type="caution">
    <text evidence="1">The sequence shown here is derived from an EMBL/GenBank/DDBJ whole genome shotgun (WGS) entry which is preliminary data.</text>
</comment>
<keyword evidence="2" id="KW-1185">Reference proteome</keyword>
<dbReference type="EMBL" id="CCXW01000005">
    <property type="protein sequence ID" value="CEG25052.1"/>
    <property type="molecule type" value="Genomic_DNA"/>
</dbReference>
<dbReference type="AlphaFoldDB" id="A0AAN2TQB3"/>
<organism evidence="1 2">
    <name type="scientific">Peribacillus simplex</name>
    <dbReference type="NCBI Taxonomy" id="1478"/>
    <lineage>
        <taxon>Bacteria</taxon>
        <taxon>Bacillati</taxon>
        <taxon>Bacillota</taxon>
        <taxon>Bacilli</taxon>
        <taxon>Bacillales</taxon>
        <taxon>Bacillaceae</taxon>
        <taxon>Peribacillus</taxon>
    </lineage>
</organism>
<sequence>MANFVCQICGRGFKSYNENAKYCSQSCKGTAYIKYELKKCEQCGKKYKPRKADSKYCSLDCSNKGRKNRKGTCRVDLDEEIPSG</sequence>
<dbReference type="RefSeq" id="WP_048688773.1">
    <property type="nucleotide sequence ID" value="NZ_CCXW01000005.1"/>
</dbReference>